<dbReference type="STRING" id="158441.A0A226EWY1"/>
<evidence type="ECO:0000313" key="4">
    <source>
        <dbReference type="Proteomes" id="UP000198287"/>
    </source>
</evidence>
<proteinExistence type="predicted"/>
<feature type="domain" description="DMAP1-binding" evidence="2">
    <location>
        <begin position="96"/>
        <end position="206"/>
    </location>
</feature>
<feature type="compositionally biased region" description="Basic residues" evidence="1">
    <location>
        <begin position="156"/>
        <end position="165"/>
    </location>
</feature>
<dbReference type="OMA" id="SETHQAY"/>
<feature type="compositionally biased region" description="Polar residues" evidence="1">
    <location>
        <begin position="276"/>
        <end position="287"/>
    </location>
</feature>
<organism evidence="3 4">
    <name type="scientific">Folsomia candida</name>
    <name type="common">Springtail</name>
    <dbReference type="NCBI Taxonomy" id="158441"/>
    <lineage>
        <taxon>Eukaryota</taxon>
        <taxon>Metazoa</taxon>
        <taxon>Ecdysozoa</taxon>
        <taxon>Arthropoda</taxon>
        <taxon>Hexapoda</taxon>
        <taxon>Collembola</taxon>
        <taxon>Entomobryomorpha</taxon>
        <taxon>Isotomoidea</taxon>
        <taxon>Isotomidae</taxon>
        <taxon>Proisotominae</taxon>
        <taxon>Folsomia</taxon>
    </lineage>
</organism>
<feature type="compositionally biased region" description="Acidic residues" evidence="1">
    <location>
        <begin position="214"/>
        <end position="231"/>
    </location>
</feature>
<feature type="region of interest" description="Disordered" evidence="1">
    <location>
        <begin position="360"/>
        <end position="410"/>
    </location>
</feature>
<dbReference type="PANTHER" id="PTHR22754:SF32">
    <property type="entry name" value="DISCO-INTERACTING PROTEIN 2"/>
    <property type="match status" value="1"/>
</dbReference>
<dbReference type="OrthoDB" id="69964at2759"/>
<feature type="compositionally biased region" description="Acidic residues" evidence="1">
    <location>
        <begin position="102"/>
        <end position="112"/>
    </location>
</feature>
<dbReference type="Proteomes" id="UP000198287">
    <property type="component" value="Unassembled WGS sequence"/>
</dbReference>
<protein>
    <submittedName>
        <fullName evidence="3">Disco-interacting protein 2 B</fullName>
    </submittedName>
</protein>
<accession>A0A226EWY1</accession>
<feature type="region of interest" description="Disordered" evidence="1">
    <location>
        <begin position="102"/>
        <end position="288"/>
    </location>
</feature>
<dbReference type="AlphaFoldDB" id="A0A226EWY1"/>
<keyword evidence="4" id="KW-1185">Reference proteome</keyword>
<evidence type="ECO:0000313" key="3">
    <source>
        <dbReference type="EMBL" id="OXA61657.1"/>
    </source>
</evidence>
<evidence type="ECO:0000256" key="1">
    <source>
        <dbReference type="SAM" id="MobiDB-lite"/>
    </source>
</evidence>
<feature type="compositionally biased region" description="Polar residues" evidence="1">
    <location>
        <begin position="360"/>
        <end position="379"/>
    </location>
</feature>
<comment type="caution">
    <text evidence="3">The sequence shown here is derived from an EMBL/GenBank/DDBJ whole genome shotgun (WGS) entry which is preliminary data.</text>
</comment>
<feature type="compositionally biased region" description="Low complexity" evidence="1">
    <location>
        <begin position="391"/>
        <end position="402"/>
    </location>
</feature>
<feature type="compositionally biased region" description="Basic and acidic residues" evidence="1">
    <location>
        <begin position="311"/>
        <end position="326"/>
    </location>
</feature>
<dbReference type="EMBL" id="LNIX01000001">
    <property type="protein sequence ID" value="OXA61657.1"/>
    <property type="molecule type" value="Genomic_DNA"/>
</dbReference>
<reference evidence="3 4" key="1">
    <citation type="submission" date="2015-12" db="EMBL/GenBank/DDBJ databases">
        <title>The genome of Folsomia candida.</title>
        <authorList>
            <person name="Faddeeva A."/>
            <person name="Derks M.F."/>
            <person name="Anvar Y."/>
            <person name="Smit S."/>
            <person name="Van Straalen N."/>
            <person name="Roelofs D."/>
        </authorList>
    </citation>
    <scope>NUCLEOTIDE SEQUENCE [LARGE SCALE GENOMIC DNA]</scope>
    <source>
        <strain evidence="3 4">VU population</strain>
        <tissue evidence="3">Whole body</tissue>
    </source>
</reference>
<sequence length="563" mass="61729">MFVENKQKGSRVNGGGGAGPLPHPIPPTHKSYPSQRLVEPSYLSRWTPNPASLPPRMVSNLQPLSGVRGSAQAPTVPPRSHNADSDNWVDLEELYKWLQELEETREEPSTSDDDVKCGDITQKGYEKKKTRILAPYAPKQVLAPKISEGAASPSTRAKRRAHRNVTRNESRYHSEVRQEAVQQALAAMSSRPKPSLPMPSRRNCPGGYQPGDSSTDDDSVGNEEGDHEDQDSGTPPERSAGRVTNETPQPLVISDSSSGSQTQMSGPPKLPERNRVSNGSGPTLTYSNLGNLAGGNLGWEEKPVSAPIVAPEHRSNRDEQQRKAPSETHQAYNQQQQIIQRNSRPELTDLVEAMNNLRAHQSQTQVSQMPPDVTSTGNSRRLAPADRVNRQNRSQSSSDQSSGTLTGTGRWKVSAKIQQLLNTLKRPKRRPLPEFYEDDDIELEIAAKHKDPNAPAPEGSQMSPAVGEQLTIPSGLPRNLEAAVQRYGSATFKAPVATVLDPNGKLMITLTYGKLLSRSHKIAFALVNKTGHRGESIVKTGERVALVYPNNDPINFMCAFYGW</sequence>
<dbReference type="InterPro" id="IPR010506">
    <property type="entry name" value="DMAP1-bd"/>
</dbReference>
<feature type="region of interest" description="Disordered" evidence="1">
    <location>
        <begin position="307"/>
        <end position="343"/>
    </location>
</feature>
<name>A0A226EWY1_FOLCA</name>
<feature type="compositionally biased region" description="Basic and acidic residues" evidence="1">
    <location>
        <begin position="166"/>
        <end position="178"/>
    </location>
</feature>
<feature type="region of interest" description="Disordered" evidence="1">
    <location>
        <begin position="1"/>
        <end position="35"/>
    </location>
</feature>
<dbReference type="Pfam" id="PF06464">
    <property type="entry name" value="DMAP_binding"/>
    <property type="match status" value="1"/>
</dbReference>
<dbReference type="SMART" id="SM01137">
    <property type="entry name" value="DMAP_binding"/>
    <property type="match status" value="1"/>
</dbReference>
<feature type="compositionally biased region" description="Low complexity" evidence="1">
    <location>
        <begin position="254"/>
        <end position="266"/>
    </location>
</feature>
<gene>
    <name evidence="3" type="ORF">Fcan01_01937</name>
</gene>
<evidence type="ECO:0000259" key="2">
    <source>
        <dbReference type="PROSITE" id="PS51912"/>
    </source>
</evidence>
<dbReference type="PROSITE" id="PS51912">
    <property type="entry name" value="DMAP1_BIND"/>
    <property type="match status" value="1"/>
</dbReference>
<feature type="region of interest" description="Disordered" evidence="1">
    <location>
        <begin position="54"/>
        <end position="87"/>
    </location>
</feature>
<dbReference type="PANTHER" id="PTHR22754">
    <property type="entry name" value="DISCO-INTERACTING PROTEIN 2 DIP2 -RELATED"/>
    <property type="match status" value="1"/>
</dbReference>